<feature type="transmembrane region" description="Helical" evidence="1">
    <location>
        <begin position="318"/>
        <end position="336"/>
    </location>
</feature>
<feature type="transmembrane region" description="Helical" evidence="1">
    <location>
        <begin position="343"/>
        <end position="361"/>
    </location>
</feature>
<feature type="transmembrane region" description="Helical" evidence="1">
    <location>
        <begin position="173"/>
        <end position="193"/>
    </location>
</feature>
<name>A0A2T7FVX7_9RHOB</name>
<accession>A0A2T7FVX7</accession>
<sequence length="398" mass="41986">MAHVVQTDQLVSEGILTADQGAIIASRSRRVMVSLAINTVLSIGIIAAAAGFIALLADAFSVALVGAVFLALGAAILTRADALYRMFGLAAALIGAGMLAGGSSIEIIDTFGEDAGGLALALLGLGVTGLVAALHRKATARTGFLSGSLLILAVGMHLLGLYTWAAAAEIDGLPAALVHLWAAVVLFAAGVVIDVRLVTALAIVPFAQILDTGTFYAFAMYAFYSPESTLTIVQMALAMAVCVAVAGHLADRYRRHTHLFGIMAFVVANLCFLVGSLWGDVVGSHLWGPGHYRYEGDYEAYTEAVRAFEARTLVISEHVYSIVWAVLLIAAAVWAANTHRRGVFNAAMTFAAIHGYTQVFETFYDEPLAYVIGGLAAIPLAWGLWRLNDRFESLAAKP</sequence>
<keyword evidence="1" id="KW-0812">Transmembrane</keyword>
<evidence type="ECO:0000313" key="2">
    <source>
        <dbReference type="EMBL" id="PVA06325.1"/>
    </source>
</evidence>
<evidence type="ECO:0000313" key="3">
    <source>
        <dbReference type="Proteomes" id="UP000244817"/>
    </source>
</evidence>
<keyword evidence="1" id="KW-0472">Membrane</keyword>
<protein>
    <recommendedName>
        <fullName evidence="4">DUF2157 domain-containing protein</fullName>
    </recommendedName>
</protein>
<dbReference type="AlphaFoldDB" id="A0A2T7FVX7"/>
<dbReference type="Proteomes" id="UP000244817">
    <property type="component" value="Unassembled WGS sequence"/>
</dbReference>
<dbReference type="OrthoDB" id="7264924at2"/>
<organism evidence="2 3">
    <name type="scientific">Thalassorhabdomicrobium marinisediminis</name>
    <dbReference type="NCBI Taxonomy" id="2170577"/>
    <lineage>
        <taxon>Bacteria</taxon>
        <taxon>Pseudomonadati</taxon>
        <taxon>Pseudomonadota</taxon>
        <taxon>Alphaproteobacteria</taxon>
        <taxon>Rhodobacterales</taxon>
        <taxon>Paracoccaceae</taxon>
        <taxon>Thalassorhabdomicrobium</taxon>
    </lineage>
</organism>
<feature type="transmembrane region" description="Helical" evidence="1">
    <location>
        <begin position="200"/>
        <end position="224"/>
    </location>
</feature>
<feature type="transmembrane region" description="Helical" evidence="1">
    <location>
        <begin position="367"/>
        <end position="385"/>
    </location>
</feature>
<feature type="transmembrane region" description="Helical" evidence="1">
    <location>
        <begin position="84"/>
        <end position="105"/>
    </location>
</feature>
<dbReference type="RefSeq" id="WP_108641105.1">
    <property type="nucleotide sequence ID" value="NZ_QCYG01000006.1"/>
</dbReference>
<keyword evidence="1" id="KW-1133">Transmembrane helix</keyword>
<comment type="caution">
    <text evidence="2">The sequence shown here is derived from an EMBL/GenBank/DDBJ whole genome shotgun (WGS) entry which is preliminary data.</text>
</comment>
<feature type="transmembrane region" description="Helical" evidence="1">
    <location>
        <begin position="117"/>
        <end position="135"/>
    </location>
</feature>
<feature type="transmembrane region" description="Helical" evidence="1">
    <location>
        <begin position="59"/>
        <end position="77"/>
    </location>
</feature>
<dbReference type="EMBL" id="QCYG01000006">
    <property type="protein sequence ID" value="PVA06325.1"/>
    <property type="molecule type" value="Genomic_DNA"/>
</dbReference>
<reference evidence="2 3" key="1">
    <citation type="submission" date="2018-04" db="EMBL/GenBank/DDBJ databases">
        <title>Pelagivirga bohaiensis gen. nov., sp. nov., a bacterium isolated from the Bohai Sea.</title>
        <authorList>
            <person name="Ji X."/>
        </authorList>
    </citation>
    <scope>NUCLEOTIDE SEQUENCE [LARGE SCALE GENOMIC DNA]</scope>
    <source>
        <strain evidence="2 3">BH-SD16</strain>
    </source>
</reference>
<gene>
    <name evidence="2" type="ORF">DC363_10495</name>
</gene>
<proteinExistence type="predicted"/>
<evidence type="ECO:0008006" key="4">
    <source>
        <dbReference type="Google" id="ProtNLM"/>
    </source>
</evidence>
<feature type="transmembrane region" description="Helical" evidence="1">
    <location>
        <begin position="147"/>
        <end position="167"/>
    </location>
</feature>
<keyword evidence="3" id="KW-1185">Reference proteome</keyword>
<feature type="transmembrane region" description="Helical" evidence="1">
    <location>
        <begin position="230"/>
        <end position="250"/>
    </location>
</feature>
<feature type="transmembrane region" description="Helical" evidence="1">
    <location>
        <begin position="257"/>
        <end position="278"/>
    </location>
</feature>
<feature type="transmembrane region" description="Helical" evidence="1">
    <location>
        <begin position="31"/>
        <end position="53"/>
    </location>
</feature>
<evidence type="ECO:0000256" key="1">
    <source>
        <dbReference type="SAM" id="Phobius"/>
    </source>
</evidence>